<dbReference type="EC" id="3.6.5.-" evidence="9"/>
<dbReference type="HAMAP" id="MF_01454">
    <property type="entry name" value="GTPase_Obg"/>
    <property type="match status" value="1"/>
</dbReference>
<dbReference type="Gene3D" id="2.70.210.12">
    <property type="entry name" value="GTP1/OBG domain"/>
    <property type="match status" value="1"/>
</dbReference>
<feature type="binding site" evidence="9">
    <location>
        <begin position="190"/>
        <end position="194"/>
    </location>
    <ligand>
        <name>GTP</name>
        <dbReference type="ChEBI" id="CHEBI:37565"/>
    </ligand>
</feature>
<dbReference type="Gene3D" id="3.30.300.350">
    <property type="entry name" value="GTP-binding protein OBG, C-terminal domain"/>
    <property type="match status" value="1"/>
</dbReference>
<evidence type="ECO:0000256" key="8">
    <source>
        <dbReference type="ARBA" id="ARBA00023134"/>
    </source>
</evidence>
<dbReference type="Pfam" id="PF01018">
    <property type="entry name" value="GTP1_OBG"/>
    <property type="match status" value="1"/>
</dbReference>
<evidence type="ECO:0000256" key="1">
    <source>
        <dbReference type="ARBA" id="ARBA00001946"/>
    </source>
</evidence>
<feature type="binding site" evidence="9">
    <location>
        <begin position="280"/>
        <end position="283"/>
    </location>
    <ligand>
        <name>GTP</name>
        <dbReference type="ChEBI" id="CHEBI:37565"/>
    </ligand>
</feature>
<feature type="binding site" evidence="9">
    <location>
        <position position="172"/>
    </location>
    <ligand>
        <name>Mg(2+)</name>
        <dbReference type="ChEBI" id="CHEBI:18420"/>
    </ligand>
</feature>
<feature type="binding site" evidence="9">
    <location>
        <position position="192"/>
    </location>
    <ligand>
        <name>Mg(2+)</name>
        <dbReference type="ChEBI" id="CHEBI:18420"/>
    </ligand>
</feature>
<feature type="domain" description="Obg" evidence="12">
    <location>
        <begin position="1"/>
        <end position="158"/>
    </location>
</feature>
<evidence type="ECO:0000256" key="3">
    <source>
        <dbReference type="ARBA" id="ARBA00022490"/>
    </source>
</evidence>
<dbReference type="InterPro" id="IPR014100">
    <property type="entry name" value="GTP-bd_Obg/CgtA"/>
</dbReference>
<dbReference type="FunFam" id="2.70.210.12:FF:000001">
    <property type="entry name" value="GTPase Obg"/>
    <property type="match status" value="1"/>
</dbReference>
<protein>
    <recommendedName>
        <fullName evidence="9">GTPase Obg</fullName>
        <ecNumber evidence="9">3.6.5.-</ecNumber>
    </recommendedName>
    <alternativeName>
        <fullName evidence="9">GTP-binding protein Obg</fullName>
    </alternativeName>
</protein>
<dbReference type="InterPro" id="IPR036346">
    <property type="entry name" value="GTP-bd_prot_GTP1/OBG_C_sf"/>
</dbReference>
<comment type="function">
    <text evidence="9">An essential GTPase which binds GTP, GDP and possibly (p)ppGpp with moderate affinity, with high nucleotide exchange rates and a fairly low GTP hydrolysis rate. Plays a role in control of the cell cycle, stress response, ribosome biogenesis and in those bacteria that undergo differentiation, in morphogenesis control.</text>
</comment>
<dbReference type="InterPro" id="IPR027417">
    <property type="entry name" value="P-loop_NTPase"/>
</dbReference>
<dbReference type="PIRSF" id="PIRSF002401">
    <property type="entry name" value="GTP_bd_Obg/CgtA"/>
    <property type="match status" value="1"/>
</dbReference>
<sequence>MFIDSAKIYIKSGNGGNGVISFRREKYVAYGGPDGGDGGKGGDVIFITDPNMSTLMDFKYKRKYVAPSGENGSGNNKYGKDADDLYIKVPVGTQIIRDDTNELIADLTKPGQKAIVLRGGKGGRGNAKFASATLKTPRFAESGEEGKELYVRLELKLLADVGLVGFPNAGKSTLLAACTNARPKIANYPFTTLYPNLGVVYHKGKSFVMADIPGLIEGAHRGEGLGYDFLKHIERTKLILHIIDVSNPLSDPIDDFKKINEEMYLYNDKLKEIPQIVALNKIDALDASLIDLDDISAKIQSFGFDVFKISAITGIGIENLLDKTIEILDKFKLDVEENTEGVIIYNMPKEEETVDIDIKNGVYYLSGSKIDRLLKRVNLQDENSLRYFEMILKKSGVIDMLKERGFKDGDTINVRNFEFEYYE</sequence>
<evidence type="ECO:0000256" key="9">
    <source>
        <dbReference type="HAMAP-Rule" id="MF_01454"/>
    </source>
</evidence>
<dbReference type="InterPro" id="IPR006169">
    <property type="entry name" value="GTP1_OBG_dom"/>
</dbReference>
<dbReference type="InterPro" id="IPR015349">
    <property type="entry name" value="OCT_dom"/>
</dbReference>
<dbReference type="InterPro" id="IPR031167">
    <property type="entry name" value="G_OBG"/>
</dbReference>
<comment type="similarity">
    <text evidence="2 9">Belongs to the TRAFAC class OBG-HflX-like GTPase superfamily. OBG GTPase family.</text>
</comment>
<keyword evidence="6 9" id="KW-0378">Hydrolase</keyword>
<dbReference type="Pfam" id="PF01926">
    <property type="entry name" value="MMR_HSR1"/>
    <property type="match status" value="1"/>
</dbReference>
<dbReference type="NCBIfam" id="NF008956">
    <property type="entry name" value="PRK12299.1"/>
    <property type="match status" value="1"/>
</dbReference>
<dbReference type="Pfam" id="PF09269">
    <property type="entry name" value="DUF1967"/>
    <property type="match status" value="1"/>
</dbReference>
<dbReference type="InterPro" id="IPR005225">
    <property type="entry name" value="Small_GTP-bd"/>
</dbReference>
<evidence type="ECO:0000256" key="7">
    <source>
        <dbReference type="ARBA" id="ARBA00022842"/>
    </source>
</evidence>
<keyword evidence="3 9" id="KW-0963">Cytoplasm</keyword>
<comment type="caution">
    <text evidence="13">The sequence shown here is derived from an EMBL/GenBank/DDBJ whole genome shotgun (WGS) entry which is preliminary data.</text>
</comment>
<comment type="subunit">
    <text evidence="9">Monomer.</text>
</comment>
<dbReference type="InterPro" id="IPR006074">
    <property type="entry name" value="GTP1-OBG_CS"/>
</dbReference>
<evidence type="ECO:0000256" key="6">
    <source>
        <dbReference type="ARBA" id="ARBA00022801"/>
    </source>
</evidence>
<dbReference type="NCBIfam" id="TIGR00231">
    <property type="entry name" value="small_GTP"/>
    <property type="match status" value="1"/>
</dbReference>
<dbReference type="PRINTS" id="PR00326">
    <property type="entry name" value="GTP1OBG"/>
</dbReference>
<dbReference type="GO" id="GO:0042254">
    <property type="term" value="P:ribosome biogenesis"/>
    <property type="evidence" value="ECO:0007669"/>
    <property type="project" value="UniProtKB-UniRule"/>
</dbReference>
<keyword evidence="5 9" id="KW-0547">Nucleotide-binding</keyword>
<dbReference type="GO" id="GO:0000287">
    <property type="term" value="F:magnesium ion binding"/>
    <property type="evidence" value="ECO:0007669"/>
    <property type="project" value="InterPro"/>
</dbReference>
<comment type="subcellular location">
    <subcellularLocation>
        <location evidence="9">Cytoplasm</location>
    </subcellularLocation>
</comment>
<name>A0A231VME5_THETR</name>
<dbReference type="InterPro" id="IPR006073">
    <property type="entry name" value="GTP-bd"/>
</dbReference>
<keyword evidence="4 9" id="KW-0479">Metal-binding</keyword>
<dbReference type="GO" id="GO:0005525">
    <property type="term" value="F:GTP binding"/>
    <property type="evidence" value="ECO:0007669"/>
    <property type="project" value="UniProtKB-UniRule"/>
</dbReference>
<evidence type="ECO:0000259" key="12">
    <source>
        <dbReference type="PROSITE" id="PS51883"/>
    </source>
</evidence>
<dbReference type="SUPFAM" id="SSF82051">
    <property type="entry name" value="Obg GTP-binding protein N-terminal domain"/>
    <property type="match status" value="1"/>
</dbReference>
<reference evidence="13 14" key="1">
    <citation type="submission" date="2017-06" db="EMBL/GenBank/DDBJ databases">
        <title>Isolation and characterization of a thermophilic and butanogenic Thermoanaerobacterium thermosaccharolyticum M5 capable of efficient degradation of hemicellulose.</title>
        <authorList>
            <person name="Xin F."/>
            <person name="Jiang Y."/>
        </authorList>
    </citation>
    <scope>NUCLEOTIDE SEQUENCE [LARGE SCALE GENOMIC DNA]</scope>
    <source>
        <strain evidence="13 14">M5</strain>
    </source>
</reference>
<dbReference type="EMBL" id="NKHD01000004">
    <property type="protein sequence ID" value="OXT09278.1"/>
    <property type="molecule type" value="Genomic_DNA"/>
</dbReference>
<keyword evidence="8 9" id="KW-0342">GTP-binding</keyword>
<evidence type="ECO:0000256" key="2">
    <source>
        <dbReference type="ARBA" id="ARBA00007699"/>
    </source>
</evidence>
<dbReference type="Gene3D" id="3.40.50.300">
    <property type="entry name" value="P-loop containing nucleotide triphosphate hydrolases"/>
    <property type="match status" value="1"/>
</dbReference>
<dbReference type="SUPFAM" id="SSF102741">
    <property type="entry name" value="Obg GTP-binding protein C-terminal domain"/>
    <property type="match status" value="1"/>
</dbReference>
<dbReference type="InterPro" id="IPR045086">
    <property type="entry name" value="OBG_GTPase"/>
</dbReference>
<dbReference type="NCBIfam" id="TIGR03595">
    <property type="entry name" value="Obg_CgtA_exten"/>
    <property type="match status" value="1"/>
</dbReference>
<feature type="binding site" evidence="9">
    <location>
        <begin position="165"/>
        <end position="172"/>
    </location>
    <ligand>
        <name>GTP</name>
        <dbReference type="ChEBI" id="CHEBI:37565"/>
    </ligand>
</feature>
<dbReference type="PROSITE" id="PS51883">
    <property type="entry name" value="OBG"/>
    <property type="match status" value="1"/>
</dbReference>
<accession>A0A231VME5</accession>
<keyword evidence="7 9" id="KW-0460">Magnesium</keyword>
<dbReference type="InterPro" id="IPR036726">
    <property type="entry name" value="GTP1_OBG_dom_sf"/>
</dbReference>
<evidence type="ECO:0000313" key="14">
    <source>
        <dbReference type="Proteomes" id="UP000215301"/>
    </source>
</evidence>
<dbReference type="AlphaFoldDB" id="A0A231VME5"/>
<dbReference type="GO" id="GO:0005737">
    <property type="term" value="C:cytoplasm"/>
    <property type="evidence" value="ECO:0007669"/>
    <property type="project" value="UniProtKB-SubCell"/>
</dbReference>
<dbReference type="PROSITE" id="PS51881">
    <property type="entry name" value="OCT"/>
    <property type="match status" value="1"/>
</dbReference>
<evidence type="ECO:0000313" key="13">
    <source>
        <dbReference type="EMBL" id="OXT09278.1"/>
    </source>
</evidence>
<evidence type="ECO:0000256" key="5">
    <source>
        <dbReference type="ARBA" id="ARBA00022741"/>
    </source>
</evidence>
<dbReference type="Proteomes" id="UP000215301">
    <property type="component" value="Unassembled WGS sequence"/>
</dbReference>
<evidence type="ECO:0000256" key="4">
    <source>
        <dbReference type="ARBA" id="ARBA00022723"/>
    </source>
</evidence>
<evidence type="ECO:0000259" key="11">
    <source>
        <dbReference type="PROSITE" id="PS51881"/>
    </source>
</evidence>
<comment type="cofactor">
    <cofactor evidence="1 9">
        <name>Mg(2+)</name>
        <dbReference type="ChEBI" id="CHEBI:18420"/>
    </cofactor>
</comment>
<feature type="domain" description="OCT" evidence="11">
    <location>
        <begin position="348"/>
        <end position="423"/>
    </location>
</feature>
<dbReference type="PROSITE" id="PS00905">
    <property type="entry name" value="GTP1_OBG"/>
    <property type="match status" value="1"/>
</dbReference>
<dbReference type="PANTHER" id="PTHR11702">
    <property type="entry name" value="DEVELOPMENTALLY REGULATED GTP-BINDING PROTEIN-RELATED"/>
    <property type="match status" value="1"/>
</dbReference>
<feature type="domain" description="OBG-type G" evidence="10">
    <location>
        <begin position="159"/>
        <end position="329"/>
    </location>
</feature>
<dbReference type="PROSITE" id="PS51710">
    <property type="entry name" value="G_OBG"/>
    <property type="match status" value="1"/>
</dbReference>
<dbReference type="PANTHER" id="PTHR11702:SF31">
    <property type="entry name" value="MITOCHONDRIAL RIBOSOME-ASSOCIATED GTPASE 2"/>
    <property type="match status" value="1"/>
</dbReference>
<evidence type="ECO:0000259" key="10">
    <source>
        <dbReference type="PROSITE" id="PS51710"/>
    </source>
</evidence>
<feature type="binding site" evidence="9">
    <location>
        <begin position="310"/>
        <end position="312"/>
    </location>
    <ligand>
        <name>GTP</name>
        <dbReference type="ChEBI" id="CHEBI:37565"/>
    </ligand>
</feature>
<feature type="binding site" evidence="9">
    <location>
        <begin position="211"/>
        <end position="214"/>
    </location>
    <ligand>
        <name>GTP</name>
        <dbReference type="ChEBI" id="CHEBI:37565"/>
    </ligand>
</feature>
<dbReference type="NCBIfam" id="NF008954">
    <property type="entry name" value="PRK12296.1"/>
    <property type="match status" value="1"/>
</dbReference>
<dbReference type="GO" id="GO:0003924">
    <property type="term" value="F:GTPase activity"/>
    <property type="evidence" value="ECO:0007669"/>
    <property type="project" value="UniProtKB-UniRule"/>
</dbReference>
<proteinExistence type="inferred from homology"/>
<dbReference type="SUPFAM" id="SSF52540">
    <property type="entry name" value="P-loop containing nucleoside triphosphate hydrolases"/>
    <property type="match status" value="1"/>
</dbReference>
<organism evidence="13 14">
    <name type="scientific">Thermoanaerobacterium thermosaccharolyticum</name>
    <name type="common">Clostridium thermosaccharolyticum</name>
    <dbReference type="NCBI Taxonomy" id="1517"/>
    <lineage>
        <taxon>Bacteria</taxon>
        <taxon>Bacillati</taxon>
        <taxon>Bacillota</taxon>
        <taxon>Clostridia</taxon>
        <taxon>Thermoanaerobacterales</taxon>
        <taxon>Thermoanaerobacteraceae</taxon>
        <taxon>Thermoanaerobacterium</taxon>
    </lineage>
</organism>
<dbReference type="RefSeq" id="WP_094043394.1">
    <property type="nucleotide sequence ID" value="NZ_NKHD01000004.1"/>
</dbReference>
<dbReference type="CDD" id="cd01898">
    <property type="entry name" value="Obg"/>
    <property type="match status" value="1"/>
</dbReference>
<gene>
    <name evidence="9" type="primary">obg</name>
    <name evidence="13" type="ORF">CE561_01140</name>
</gene>
<dbReference type="NCBIfam" id="TIGR02729">
    <property type="entry name" value="Obg_CgtA"/>
    <property type="match status" value="1"/>
</dbReference>
<dbReference type="NCBIfam" id="NF008955">
    <property type="entry name" value="PRK12297.1"/>
    <property type="match status" value="1"/>
</dbReference>